<dbReference type="NCBIfam" id="NF033894">
    <property type="entry name" value="Eex_IncN"/>
    <property type="match status" value="1"/>
</dbReference>
<sequence>MVKFLFTLCTLPGVILLSGCKETKSETWYKQHPDETYAVYTQCLKDGEASDNCEFAHRAALMFAQEGQTGVKEKFGAIFQQEAEKRNAVTQ</sequence>
<protein>
    <recommendedName>
        <fullName evidence="2">EexN family lipoprotein</fullName>
    </recommendedName>
</protein>
<dbReference type="PROSITE" id="PS51257">
    <property type="entry name" value="PROKAR_LIPOPROTEIN"/>
    <property type="match status" value="1"/>
</dbReference>
<reference evidence="1" key="1">
    <citation type="submission" date="2016-12" db="EMBL/GenBank/DDBJ databases">
        <title>Frequent emergence of pathogenic lineages of Klebsiella pneumoniae via mobilisation of yersiniabactin and colibactin.</title>
        <authorList>
            <person name="Lam M.M.C."/>
            <person name="Wick R.R."/>
            <person name="Wyres K.L."/>
            <person name="Gorrie C."/>
            <person name="Judd L."/>
            <person name="Jenney A."/>
            <person name="Holt K.E."/>
        </authorList>
    </citation>
    <scope>NUCLEOTIDE SEQUENCE</scope>
    <source>
        <strain evidence="1">16852116</strain>
    </source>
</reference>
<proteinExistence type="predicted"/>
<evidence type="ECO:0000313" key="1">
    <source>
        <dbReference type="EMBL" id="AVE25557.1"/>
    </source>
</evidence>
<accession>A0A2L1KST5</accession>
<dbReference type="EMBL" id="KY454638">
    <property type="protein sequence ID" value="AVE25557.1"/>
    <property type="molecule type" value="Genomic_DNA"/>
</dbReference>
<evidence type="ECO:0008006" key="2">
    <source>
        <dbReference type="Google" id="ProtNLM"/>
    </source>
</evidence>
<dbReference type="InterPro" id="IPR047937">
    <property type="entry name" value="Eex_IncN-like"/>
</dbReference>
<organism evidence="1">
    <name type="scientific">Klebsiella pneumoniae</name>
    <dbReference type="NCBI Taxonomy" id="573"/>
    <lineage>
        <taxon>Bacteria</taxon>
        <taxon>Pseudomonadati</taxon>
        <taxon>Pseudomonadota</taxon>
        <taxon>Gammaproteobacteria</taxon>
        <taxon>Enterobacterales</taxon>
        <taxon>Enterobacteriaceae</taxon>
        <taxon>Klebsiella/Raoultella group</taxon>
        <taxon>Klebsiella</taxon>
        <taxon>Klebsiella pneumoniae complex</taxon>
    </lineage>
</organism>
<dbReference type="AlphaFoldDB" id="A0A2L1KST5"/>
<name>A0A2L1KST5_KLEPN</name>
<gene>
    <name evidence="1" type="ORF">ICEKp14_0032</name>
</gene>